<keyword evidence="3" id="KW-0805">Transcription regulation</keyword>
<name>A0A978UPZ3_ZIZJJ</name>
<evidence type="ECO:0000256" key="6">
    <source>
        <dbReference type="ARBA" id="ARBA00023242"/>
    </source>
</evidence>
<keyword evidence="2" id="KW-0677">Repeat</keyword>
<dbReference type="OrthoDB" id="2143914at2759"/>
<dbReference type="FunFam" id="1.10.10.60:FF:000011">
    <property type="entry name" value="Myb transcription factor"/>
    <property type="match status" value="1"/>
</dbReference>
<dbReference type="PROSITE" id="PS51294">
    <property type="entry name" value="HTH_MYB"/>
    <property type="match status" value="2"/>
</dbReference>
<dbReference type="EMBL" id="JAEACU010000009">
    <property type="protein sequence ID" value="KAH7516943.1"/>
    <property type="molecule type" value="Genomic_DNA"/>
</dbReference>
<evidence type="ECO:0000256" key="5">
    <source>
        <dbReference type="ARBA" id="ARBA00023163"/>
    </source>
</evidence>
<accession>A0A978UPZ3</accession>
<dbReference type="Pfam" id="PF00249">
    <property type="entry name" value="Myb_DNA-binding"/>
    <property type="match status" value="2"/>
</dbReference>
<feature type="domain" description="HTH myb-type" evidence="8">
    <location>
        <begin position="25"/>
        <end position="80"/>
    </location>
</feature>
<evidence type="ECO:0000259" key="8">
    <source>
        <dbReference type="PROSITE" id="PS51294"/>
    </source>
</evidence>
<protein>
    <recommendedName>
        <fullName evidence="11">Transcription factor MYB108-like</fullName>
    </recommendedName>
</protein>
<feature type="domain" description="HTH myb-type" evidence="8">
    <location>
        <begin position="81"/>
        <end position="131"/>
    </location>
</feature>
<dbReference type="InterPro" id="IPR009057">
    <property type="entry name" value="Homeodomain-like_sf"/>
</dbReference>
<dbReference type="Proteomes" id="UP000813462">
    <property type="component" value="Unassembled WGS sequence"/>
</dbReference>
<evidence type="ECO:0000259" key="7">
    <source>
        <dbReference type="PROSITE" id="PS50090"/>
    </source>
</evidence>
<comment type="caution">
    <text evidence="9">The sequence shown here is derived from an EMBL/GenBank/DDBJ whole genome shotgun (WGS) entry which is preliminary data.</text>
</comment>
<keyword evidence="6" id="KW-0539">Nucleus</keyword>
<reference evidence="9" key="1">
    <citation type="journal article" date="2021" name="Front. Plant Sci.">
        <title>Chromosome-Scale Genome Assembly for Chinese Sour Jujube and Insights Into Its Genome Evolution and Domestication Signature.</title>
        <authorList>
            <person name="Shen L.-Y."/>
            <person name="Luo H."/>
            <person name="Wang X.-L."/>
            <person name="Wang X.-M."/>
            <person name="Qiu X.-J."/>
            <person name="Liu H."/>
            <person name="Zhou S.-S."/>
            <person name="Jia K.-H."/>
            <person name="Nie S."/>
            <person name="Bao Y.-T."/>
            <person name="Zhang R.-G."/>
            <person name="Yun Q.-Z."/>
            <person name="Chai Y.-H."/>
            <person name="Lu J.-Y."/>
            <person name="Li Y."/>
            <person name="Zhao S.-W."/>
            <person name="Mao J.-F."/>
            <person name="Jia S.-G."/>
            <person name="Mao Y.-M."/>
        </authorList>
    </citation>
    <scope>NUCLEOTIDE SEQUENCE</scope>
    <source>
        <strain evidence="9">AT0</strain>
        <tissue evidence="9">Leaf</tissue>
    </source>
</reference>
<keyword evidence="5" id="KW-0804">Transcription</keyword>
<evidence type="ECO:0000256" key="2">
    <source>
        <dbReference type="ARBA" id="ARBA00022737"/>
    </source>
</evidence>
<feature type="domain" description="Myb-like" evidence="7">
    <location>
        <begin position="24"/>
        <end position="76"/>
    </location>
</feature>
<evidence type="ECO:0008006" key="11">
    <source>
        <dbReference type="Google" id="ProtNLM"/>
    </source>
</evidence>
<dbReference type="Gene3D" id="1.10.10.60">
    <property type="entry name" value="Homeodomain-like"/>
    <property type="match status" value="2"/>
</dbReference>
<dbReference type="CDD" id="cd00167">
    <property type="entry name" value="SANT"/>
    <property type="match status" value="1"/>
</dbReference>
<dbReference type="InterPro" id="IPR044676">
    <property type="entry name" value="EOBI/EOBII-like_plant"/>
</dbReference>
<gene>
    <name evidence="9" type="ORF">FEM48_Zijuj09G0009300</name>
</gene>
<feature type="domain" description="Myb-like" evidence="7">
    <location>
        <begin position="77"/>
        <end position="127"/>
    </location>
</feature>
<evidence type="ECO:0000256" key="1">
    <source>
        <dbReference type="ARBA" id="ARBA00004123"/>
    </source>
</evidence>
<dbReference type="AlphaFoldDB" id="A0A978UPZ3"/>
<evidence type="ECO:0000313" key="9">
    <source>
        <dbReference type="EMBL" id="KAH7516943.1"/>
    </source>
</evidence>
<keyword evidence="4" id="KW-0238">DNA-binding</keyword>
<dbReference type="PROSITE" id="PS50090">
    <property type="entry name" value="MYB_LIKE"/>
    <property type="match status" value="2"/>
</dbReference>
<dbReference type="InterPro" id="IPR017930">
    <property type="entry name" value="Myb_dom"/>
</dbReference>
<organism evidence="9 10">
    <name type="scientific">Ziziphus jujuba var. spinosa</name>
    <dbReference type="NCBI Taxonomy" id="714518"/>
    <lineage>
        <taxon>Eukaryota</taxon>
        <taxon>Viridiplantae</taxon>
        <taxon>Streptophyta</taxon>
        <taxon>Embryophyta</taxon>
        <taxon>Tracheophyta</taxon>
        <taxon>Spermatophyta</taxon>
        <taxon>Magnoliopsida</taxon>
        <taxon>eudicotyledons</taxon>
        <taxon>Gunneridae</taxon>
        <taxon>Pentapetalae</taxon>
        <taxon>rosids</taxon>
        <taxon>fabids</taxon>
        <taxon>Rosales</taxon>
        <taxon>Rhamnaceae</taxon>
        <taxon>Paliureae</taxon>
        <taxon>Ziziphus</taxon>
    </lineage>
</organism>
<evidence type="ECO:0000256" key="4">
    <source>
        <dbReference type="ARBA" id="ARBA00023125"/>
    </source>
</evidence>
<sequence>MDTIHLDGRSWSANHQSIEDDDQVQTIRKGPWTEEEDFRLVHYVNIHGEGHWDHLARSAGLKRTGKSCRFRWLNYLRPGIRRGNFTLQEQLLILELHLRWGNRWSKIAQFLNGRTDNEIKNYWRTRVQKQAKLMKCDVNSKQFQTTMRYVWMPRLGEQMGATSSCSYNANMMDRGLISYDHETRGSTADDPAMSLHAVTRGSTADDPAMSLPEVISAITSYEKEGSNTQDTPTHNILNGSKHQSFQCCNDCFEVGDFLDHLFNDTEFVGFLQEQLFD</sequence>
<dbReference type="FunFam" id="1.10.10.60:FF:000107">
    <property type="entry name" value="MYB transcription factor"/>
    <property type="match status" value="1"/>
</dbReference>
<evidence type="ECO:0000313" key="10">
    <source>
        <dbReference type="Proteomes" id="UP000813462"/>
    </source>
</evidence>
<evidence type="ECO:0000256" key="3">
    <source>
        <dbReference type="ARBA" id="ARBA00023015"/>
    </source>
</evidence>
<dbReference type="SUPFAM" id="SSF46689">
    <property type="entry name" value="Homeodomain-like"/>
    <property type="match status" value="1"/>
</dbReference>
<comment type="subcellular location">
    <subcellularLocation>
        <location evidence="1">Nucleus</location>
    </subcellularLocation>
</comment>
<dbReference type="GO" id="GO:0003700">
    <property type="term" value="F:DNA-binding transcription factor activity"/>
    <property type="evidence" value="ECO:0007669"/>
    <property type="project" value="InterPro"/>
</dbReference>
<dbReference type="SMART" id="SM00717">
    <property type="entry name" value="SANT"/>
    <property type="match status" value="2"/>
</dbReference>
<dbReference type="PANTHER" id="PTHR45675">
    <property type="entry name" value="MYB TRANSCRIPTION FACTOR-RELATED-RELATED"/>
    <property type="match status" value="1"/>
</dbReference>
<dbReference type="GO" id="GO:0005634">
    <property type="term" value="C:nucleus"/>
    <property type="evidence" value="ECO:0007669"/>
    <property type="project" value="UniProtKB-SubCell"/>
</dbReference>
<proteinExistence type="predicted"/>
<dbReference type="GO" id="GO:0043565">
    <property type="term" value="F:sequence-specific DNA binding"/>
    <property type="evidence" value="ECO:0007669"/>
    <property type="project" value="InterPro"/>
</dbReference>
<dbReference type="InterPro" id="IPR001005">
    <property type="entry name" value="SANT/Myb"/>
</dbReference>
<dbReference type="PANTHER" id="PTHR45675:SF1">
    <property type="entry name" value="MYB TRANSCRIPTION FACTOR-RELATED"/>
    <property type="match status" value="1"/>
</dbReference>